<feature type="region of interest" description="Disordered" evidence="3">
    <location>
        <begin position="482"/>
        <end position="570"/>
    </location>
</feature>
<feature type="compositionally biased region" description="Acidic residues" evidence="3">
    <location>
        <begin position="821"/>
        <end position="866"/>
    </location>
</feature>
<dbReference type="SUPFAM" id="SSF48150">
    <property type="entry name" value="DNA-glycosylase"/>
    <property type="match status" value="1"/>
</dbReference>
<evidence type="ECO:0000256" key="2">
    <source>
        <dbReference type="ARBA" id="ARBA00023242"/>
    </source>
</evidence>
<feature type="region of interest" description="Disordered" evidence="3">
    <location>
        <begin position="134"/>
        <end position="212"/>
    </location>
</feature>
<feature type="region of interest" description="Disordered" evidence="3">
    <location>
        <begin position="406"/>
        <end position="468"/>
    </location>
</feature>
<feature type="region of interest" description="Disordered" evidence="3">
    <location>
        <begin position="1"/>
        <end position="43"/>
    </location>
</feature>
<dbReference type="Pfam" id="PF00730">
    <property type="entry name" value="HhH-GPD"/>
    <property type="match status" value="1"/>
</dbReference>
<feature type="compositionally biased region" description="Polar residues" evidence="3">
    <location>
        <begin position="20"/>
        <end position="30"/>
    </location>
</feature>
<dbReference type="InterPro" id="IPR016177">
    <property type="entry name" value="DNA-bd_dom_sf"/>
</dbReference>
<dbReference type="InterPro" id="IPR003265">
    <property type="entry name" value="HhH-GPD_domain"/>
</dbReference>
<feature type="domain" description="HhH-GPD" evidence="4">
    <location>
        <begin position="988"/>
        <end position="1059"/>
    </location>
</feature>
<feature type="compositionally biased region" description="Basic and acidic residues" evidence="3">
    <location>
        <begin position="315"/>
        <end position="326"/>
    </location>
</feature>
<dbReference type="PANTHER" id="PTHR15074:SF0">
    <property type="entry name" value="METHYL-CPG-BINDING DOMAIN PROTEIN 4-LIKE PROTEIN"/>
    <property type="match status" value="1"/>
</dbReference>
<dbReference type="FunFam" id="1.10.340.30:FF:000007">
    <property type="entry name" value="Methyl-CpG-binding domain protein 4"/>
    <property type="match status" value="1"/>
</dbReference>
<dbReference type="GO" id="GO:0006284">
    <property type="term" value="P:base-excision repair"/>
    <property type="evidence" value="ECO:0007669"/>
    <property type="project" value="InterPro"/>
</dbReference>
<dbReference type="GO" id="GO:0003677">
    <property type="term" value="F:DNA binding"/>
    <property type="evidence" value="ECO:0007669"/>
    <property type="project" value="InterPro"/>
</dbReference>
<feature type="region of interest" description="Disordered" evidence="3">
    <location>
        <begin position="253"/>
        <end position="333"/>
    </location>
</feature>
<dbReference type="Proteomes" id="UP001208570">
    <property type="component" value="Unassembled WGS sequence"/>
</dbReference>
<evidence type="ECO:0000256" key="1">
    <source>
        <dbReference type="ARBA" id="ARBA00004123"/>
    </source>
</evidence>
<feature type="compositionally biased region" description="Basic and acidic residues" evidence="3">
    <location>
        <begin position="136"/>
        <end position="150"/>
    </location>
</feature>
<evidence type="ECO:0000313" key="6">
    <source>
        <dbReference type="Proteomes" id="UP001208570"/>
    </source>
</evidence>
<comment type="subcellular location">
    <subcellularLocation>
        <location evidence="1">Nucleus</location>
    </subcellularLocation>
</comment>
<feature type="compositionally biased region" description="Basic and acidic residues" evidence="3">
    <location>
        <begin position="97"/>
        <end position="111"/>
    </location>
</feature>
<dbReference type="PANTHER" id="PTHR15074">
    <property type="entry name" value="METHYL-CPG-BINDING PROTEIN"/>
    <property type="match status" value="1"/>
</dbReference>
<accession>A0AAD9MTZ2</accession>
<feature type="region of interest" description="Disordered" evidence="3">
    <location>
        <begin position="943"/>
        <end position="963"/>
    </location>
</feature>
<feature type="compositionally biased region" description="Basic residues" evidence="3">
    <location>
        <begin position="301"/>
        <end position="314"/>
    </location>
</feature>
<dbReference type="GO" id="GO:0003824">
    <property type="term" value="F:catalytic activity"/>
    <property type="evidence" value="ECO:0007669"/>
    <property type="project" value="InterPro"/>
</dbReference>
<dbReference type="EMBL" id="JAODUP010000660">
    <property type="protein sequence ID" value="KAK2145732.1"/>
    <property type="molecule type" value="Genomic_DNA"/>
</dbReference>
<comment type="caution">
    <text evidence="5">The sequence shown here is derived from an EMBL/GenBank/DDBJ whole genome shotgun (WGS) entry which is preliminary data.</text>
</comment>
<reference evidence="5" key="1">
    <citation type="journal article" date="2023" name="Mol. Biol. Evol.">
        <title>Third-Generation Sequencing Reveals the Adaptive Role of the Epigenome in Three Deep-Sea Polychaetes.</title>
        <authorList>
            <person name="Perez M."/>
            <person name="Aroh O."/>
            <person name="Sun Y."/>
            <person name="Lan Y."/>
            <person name="Juniper S.K."/>
            <person name="Young C.R."/>
            <person name="Angers B."/>
            <person name="Qian P.Y."/>
        </authorList>
    </citation>
    <scope>NUCLEOTIDE SEQUENCE</scope>
    <source>
        <strain evidence="5">P08H-3</strain>
    </source>
</reference>
<feature type="compositionally biased region" description="Polar residues" evidence="3">
    <location>
        <begin position="511"/>
        <end position="546"/>
    </location>
</feature>
<feature type="compositionally biased region" description="Polar residues" evidence="3">
    <location>
        <begin position="434"/>
        <end position="444"/>
    </location>
</feature>
<keyword evidence="2" id="KW-0539">Nucleus</keyword>
<feature type="region of interest" description="Disordered" evidence="3">
    <location>
        <begin position="68"/>
        <end position="111"/>
    </location>
</feature>
<evidence type="ECO:0000259" key="4">
    <source>
        <dbReference type="Pfam" id="PF00730"/>
    </source>
</evidence>
<feature type="region of interest" description="Disordered" evidence="3">
    <location>
        <begin position="797"/>
        <end position="866"/>
    </location>
</feature>
<protein>
    <recommendedName>
        <fullName evidence="4">HhH-GPD domain-containing protein</fullName>
    </recommendedName>
</protein>
<evidence type="ECO:0000256" key="3">
    <source>
        <dbReference type="SAM" id="MobiDB-lite"/>
    </source>
</evidence>
<name>A0AAD9MTZ2_9ANNE</name>
<dbReference type="AlphaFoldDB" id="A0AAD9MTZ2"/>
<dbReference type="InterPro" id="IPR011257">
    <property type="entry name" value="DNA_glycosylase"/>
</dbReference>
<evidence type="ECO:0000313" key="5">
    <source>
        <dbReference type="EMBL" id="KAK2145732.1"/>
    </source>
</evidence>
<gene>
    <name evidence="5" type="ORF">LSH36_660g01044</name>
</gene>
<organism evidence="5 6">
    <name type="scientific">Paralvinella palmiformis</name>
    <dbReference type="NCBI Taxonomy" id="53620"/>
    <lineage>
        <taxon>Eukaryota</taxon>
        <taxon>Metazoa</taxon>
        <taxon>Spiralia</taxon>
        <taxon>Lophotrochozoa</taxon>
        <taxon>Annelida</taxon>
        <taxon>Polychaeta</taxon>
        <taxon>Sedentaria</taxon>
        <taxon>Canalipalpata</taxon>
        <taxon>Terebellida</taxon>
        <taxon>Terebelliformia</taxon>
        <taxon>Alvinellidae</taxon>
        <taxon>Paralvinella</taxon>
    </lineage>
</organism>
<proteinExistence type="predicted"/>
<dbReference type="GO" id="GO:0005634">
    <property type="term" value="C:nucleus"/>
    <property type="evidence" value="ECO:0007669"/>
    <property type="project" value="UniProtKB-SubCell"/>
</dbReference>
<feature type="compositionally biased region" description="Acidic residues" evidence="3">
    <location>
        <begin position="202"/>
        <end position="212"/>
    </location>
</feature>
<feature type="compositionally biased region" description="Basic and acidic residues" evidence="3">
    <location>
        <begin position="253"/>
        <end position="280"/>
    </location>
</feature>
<feature type="compositionally biased region" description="Polar residues" evidence="3">
    <location>
        <begin position="1"/>
        <end position="12"/>
    </location>
</feature>
<dbReference type="InterPro" id="IPR045138">
    <property type="entry name" value="MeCP2/MBD4"/>
</dbReference>
<keyword evidence="6" id="KW-1185">Reference proteome</keyword>
<dbReference type="Gene3D" id="3.30.890.10">
    <property type="entry name" value="Methyl-cpg-binding Protein 2, Chain A"/>
    <property type="match status" value="1"/>
</dbReference>
<dbReference type="Gene3D" id="1.10.340.30">
    <property type="entry name" value="Hypothetical protein, domain 2"/>
    <property type="match status" value="1"/>
</dbReference>
<feature type="compositionally biased region" description="Basic and acidic residues" evidence="3">
    <location>
        <begin position="547"/>
        <end position="565"/>
    </location>
</feature>
<dbReference type="SUPFAM" id="SSF54171">
    <property type="entry name" value="DNA-binding domain"/>
    <property type="match status" value="1"/>
</dbReference>
<feature type="compositionally biased region" description="Basic and acidic residues" evidence="3">
    <location>
        <begin position="797"/>
        <end position="814"/>
    </location>
</feature>
<sequence length="1106" mass="123218">MMDSEVNNNTLSVPGVQPLRMQTNLSSPTDKSPEGKKFRSRPELATYFNEKNLDLNPADFMFSLRAAKRSAATPARQTKPRKIASSEKKLKASRGTAPKEKVSSLPKEKVSVKKLPTKGKTLAKKLVIKMNFLSPAKEKDADEKDSKDEAIQQNEQIGEEGLEIDAPKTGSLGIEDVGDAYLPPKKKFKKKHNEEAEQVTCNDDDDDDEDIEVDDRKFVECEILGKNSEHMSETAPAVLINVDDVEDTELEKHEVHKLEGASVKPETKQVKSAKPAEEHKKKNKIKSSAELPEKVQSPPSKKLKLPKSHSKHAKNLPDKDAPKELVVKPALTPDQVEKTPLKSALKVRDVKEMPPIKLSKLFHSFDEALASADTCYSKTEMKRKSHSKVTESPSGVVHRKVVSMFGIPTPDDVTPRKRASSAPDAVESAKKSVTKQSKATQLSRKLSLDKLPTSAKSPRKVSFEKTLKHSEQVGRKYMAKTRLLEDCKPKLKLSSKKSPSVDAEKKKIKRTNNSVSDSEYSSLVNDSGNTMSGNILPQISKPTTSSLKDKREMDEKHQETNREDANLSAVSDKQSNCLKLSDMVNNINVSLETPLLSAIPGQDNLNDAETLLSKPTDGDLQINIETLDTNEQEPATMQTEVANDSLSAKDNECVPTQERDDGLVLHSAEVASSVTKNDPDLLGAQVDGCKTCDPEKLVAGRVSDEKVEGIVLDMEATSAEDSSHQQDIEALTVVNDLNVDDSVADNDSGENKTAEVSGNLLTDVHHQDECNASKVRVVADESDIIGIYETLDVDHVDSSDFHKGNEAVEQRIDDNIPSEENMSDDEDDIRDESISTEDDNDNEDSDIDEDDDDVDENGSVDEDDCVDECDAIEGNDVAELCGMVEQNEILDQNEVSEGSSFSKDDIVECGSPEPLHTVNSGGQGNFDFTVLKLFPNQKGRSKYFKKSRKEEQSPSQPRLHRTTTWVPPRSPYNLVQETLFHDPWKLLVATIFLNRTAGSVALPLLWEFFRYWPTPESCVEADPDDIAQVIQPLGLHHKRANTLIRFSEEYLTKNWKYPIELYGIAKYGNDSYRIFCINEWKQVAPNDHKLNAYHQWLWKNYRNFCL</sequence>
<feature type="compositionally biased region" description="Basic and acidic residues" evidence="3">
    <location>
        <begin position="31"/>
        <end position="42"/>
    </location>
</feature>